<accession>E6V422</accession>
<dbReference type="InterPro" id="IPR005152">
    <property type="entry name" value="Lipase_secreted"/>
</dbReference>
<dbReference type="GO" id="GO:0004806">
    <property type="term" value="F:triacylglycerol lipase activity"/>
    <property type="evidence" value="ECO:0007669"/>
    <property type="project" value="InterPro"/>
</dbReference>
<dbReference type="GO" id="GO:0006508">
    <property type="term" value="P:proteolysis"/>
    <property type="evidence" value="ECO:0007669"/>
    <property type="project" value="InterPro"/>
</dbReference>
<dbReference type="KEGG" id="vpe:Varpa_3969"/>
<gene>
    <name evidence="3" type="ordered locus">Varpa_3969</name>
</gene>
<dbReference type="Proteomes" id="UP000008917">
    <property type="component" value="Chromosome"/>
</dbReference>
<evidence type="ECO:0000313" key="4">
    <source>
        <dbReference type="Proteomes" id="UP000008917"/>
    </source>
</evidence>
<dbReference type="InterPro" id="IPR001375">
    <property type="entry name" value="Peptidase_S9_cat"/>
</dbReference>
<dbReference type="STRING" id="595537.Varpa_3969"/>
<evidence type="ECO:0000313" key="3">
    <source>
        <dbReference type="EMBL" id="ADU38141.1"/>
    </source>
</evidence>
<evidence type="ECO:0000259" key="2">
    <source>
        <dbReference type="Pfam" id="PF00326"/>
    </source>
</evidence>
<dbReference type="EMBL" id="CP002417">
    <property type="protein sequence ID" value="ADU38141.1"/>
    <property type="molecule type" value="Genomic_DNA"/>
</dbReference>
<evidence type="ECO:0000256" key="1">
    <source>
        <dbReference type="SAM" id="MobiDB-lite"/>
    </source>
</evidence>
<dbReference type="Pfam" id="PF00326">
    <property type="entry name" value="Peptidase_S9"/>
    <property type="match status" value="1"/>
</dbReference>
<dbReference type="HOGENOM" id="CLU_039051_0_0_4"/>
<proteinExistence type="predicted"/>
<reference evidence="3 4" key="2">
    <citation type="journal article" date="2013" name="Genome Announc.">
        <title>Genome of the Root-Associated Plant Growth-Promoting Bacterium Variovorax paradoxus Strain EPS.</title>
        <authorList>
            <person name="Han J.I."/>
            <person name="Spain J.C."/>
            <person name="Leadbetter J.R."/>
            <person name="Ovchinnikova G."/>
            <person name="Goodwin L.A."/>
            <person name="Han C.S."/>
            <person name="Woyke T."/>
            <person name="Davenport K.W."/>
            <person name="Orwin P.M."/>
        </authorList>
    </citation>
    <scope>NUCLEOTIDE SEQUENCE [LARGE SCALE GENOMIC DNA]</scope>
    <source>
        <strain evidence="3 4">EPS</strain>
    </source>
</reference>
<sequence length="599" mass="64094">MVDGGAQLTVNQTDGATPPAPNGRGSLIVSPPALLHKLSADEFSLRLEEHPALKQALSAIPLATGKSAVACGIDLHELEYRTGDEKGAITNANGVIMIPTGASPMCQGPRPIVLYAHGTWFTREYTFTKLLDSTQPAAAEGMLVAAVFASRGYIVVASNYAGYGKSNLPYHPYLNGDQQGKDVVDALTAARKALPQIGGKDSGKLLVTGISQGGYVAMAAHRELQATGQSITASAPISAPSAISLLVDHNFQGLTSNGATAFFPLLSTPWQKQFGDLYVDPREIYEARYASGIEALMPSNEPLNSLFTSGKLPVTEMFPESDKPSVANPWFKQSGDANLIKSTYIKAALKDIKSNSCPGNTMPPLAELPELAERNVDYRLSGAKDVVDRAKSVGLDLAVPGLIVELSSQRRLIEWAISHIYTIPGEVSKAASVITEAILHLDAGEKFKLPSEEVNKYATTPGAKNPLDCKPQNAFRKAAVANDLRNWTPQRPVMMCGGGLDPTLNFRSTLATAAYFRANGMADDKLKVIDLETTPAPGDPYAFAHIGFRIMSAASWKIWSPTASRDKTRDTLLSYHPSLVSPPCLLAARSFFESHAGEN</sequence>
<dbReference type="InterPro" id="IPR029058">
    <property type="entry name" value="AB_hydrolase_fold"/>
</dbReference>
<dbReference type="eggNOG" id="COG1506">
    <property type="taxonomic scope" value="Bacteria"/>
</dbReference>
<name>E6V422_VARPE</name>
<protein>
    <recommendedName>
        <fullName evidence="2">Peptidase S9 prolyl oligopeptidase catalytic domain-containing protein</fullName>
    </recommendedName>
</protein>
<dbReference type="PANTHER" id="PTHR34853:SF1">
    <property type="entry name" value="LIPASE 5"/>
    <property type="match status" value="1"/>
</dbReference>
<dbReference type="AlphaFoldDB" id="E6V422"/>
<feature type="domain" description="Peptidase S9 prolyl oligopeptidase catalytic" evidence="2">
    <location>
        <begin position="145"/>
        <end position="237"/>
    </location>
</feature>
<organism evidence="3 4">
    <name type="scientific">Variovorax paradoxus (strain EPS)</name>
    <dbReference type="NCBI Taxonomy" id="595537"/>
    <lineage>
        <taxon>Bacteria</taxon>
        <taxon>Pseudomonadati</taxon>
        <taxon>Pseudomonadota</taxon>
        <taxon>Betaproteobacteria</taxon>
        <taxon>Burkholderiales</taxon>
        <taxon>Comamonadaceae</taxon>
        <taxon>Variovorax</taxon>
    </lineage>
</organism>
<dbReference type="SUPFAM" id="SSF53474">
    <property type="entry name" value="alpha/beta-Hydrolases"/>
    <property type="match status" value="1"/>
</dbReference>
<dbReference type="PANTHER" id="PTHR34853">
    <property type="match status" value="1"/>
</dbReference>
<dbReference type="GO" id="GO:0016042">
    <property type="term" value="P:lipid catabolic process"/>
    <property type="evidence" value="ECO:0007669"/>
    <property type="project" value="InterPro"/>
</dbReference>
<feature type="region of interest" description="Disordered" evidence="1">
    <location>
        <begin position="1"/>
        <end position="26"/>
    </location>
</feature>
<reference evidence="4" key="1">
    <citation type="submission" date="2010-12" db="EMBL/GenBank/DDBJ databases">
        <title>Complete sequence of Variovorax paradoxus EPS.</title>
        <authorList>
            <consortium name="US DOE Joint Genome Institute"/>
            <person name="Lucas S."/>
            <person name="Copeland A."/>
            <person name="Lapidus A."/>
            <person name="Cheng J.-F."/>
            <person name="Goodwin L."/>
            <person name="Pitluck S."/>
            <person name="Teshima H."/>
            <person name="Detter J.C."/>
            <person name="Han C."/>
            <person name="Tapia R."/>
            <person name="Land M."/>
            <person name="Hauser L."/>
            <person name="Kyrpides N."/>
            <person name="Ivanova N."/>
            <person name="Ovchinnikova G."/>
            <person name="Orwin P."/>
            <person name="Han J.-I.G."/>
            <person name="Woyke T."/>
        </authorList>
    </citation>
    <scope>NUCLEOTIDE SEQUENCE [LARGE SCALE GENOMIC DNA]</scope>
    <source>
        <strain evidence="4">EPS</strain>
    </source>
</reference>
<dbReference type="Gene3D" id="3.40.50.1820">
    <property type="entry name" value="alpha/beta hydrolase"/>
    <property type="match status" value="2"/>
</dbReference>
<dbReference type="GO" id="GO:0008236">
    <property type="term" value="F:serine-type peptidase activity"/>
    <property type="evidence" value="ECO:0007669"/>
    <property type="project" value="InterPro"/>
</dbReference>